<name>A0A8S3RYY9_MYTED</name>
<organism evidence="1 2">
    <name type="scientific">Mytilus edulis</name>
    <name type="common">Blue mussel</name>
    <dbReference type="NCBI Taxonomy" id="6550"/>
    <lineage>
        <taxon>Eukaryota</taxon>
        <taxon>Metazoa</taxon>
        <taxon>Spiralia</taxon>
        <taxon>Lophotrochozoa</taxon>
        <taxon>Mollusca</taxon>
        <taxon>Bivalvia</taxon>
        <taxon>Autobranchia</taxon>
        <taxon>Pteriomorphia</taxon>
        <taxon>Mytilida</taxon>
        <taxon>Mytiloidea</taxon>
        <taxon>Mytilidae</taxon>
        <taxon>Mytilinae</taxon>
        <taxon>Mytilus</taxon>
    </lineage>
</organism>
<sequence length="215" mass="23813">MGNMLRYFIIVTFPLFGEREVCLLQFKFLLTADFDVVYISIACPVPSSDGGNCKRSIEIPLVTKLDAPLKAELNITSLTDQLTALVKRELVVPLVIVSGNDGLIRFPNMKMSVGIDSLSAFLSTGKFTAEHSGLNQLTVTIMTEDSDKTFNIKKNGVVIISGYSQHHDSNQKWHTSTMTTAVEMDVGDLLYELKGRTSISNVYPNWSCITILKVQ</sequence>
<comment type="caution">
    <text evidence="1">The sequence shown here is derived from an EMBL/GenBank/DDBJ whole genome shotgun (WGS) entry which is preliminary data.</text>
</comment>
<keyword evidence="2" id="KW-1185">Reference proteome</keyword>
<accession>A0A8S3RYY9</accession>
<gene>
    <name evidence="1" type="ORF">MEDL_28633</name>
</gene>
<dbReference type="AlphaFoldDB" id="A0A8S3RYY9"/>
<dbReference type="EMBL" id="CAJPWZ010001425">
    <property type="protein sequence ID" value="CAG2214822.1"/>
    <property type="molecule type" value="Genomic_DNA"/>
</dbReference>
<evidence type="ECO:0000313" key="1">
    <source>
        <dbReference type="EMBL" id="CAG2214822.1"/>
    </source>
</evidence>
<dbReference type="OrthoDB" id="10343234at2759"/>
<proteinExistence type="predicted"/>
<dbReference type="InterPro" id="IPR008983">
    <property type="entry name" value="Tumour_necrosis_fac-like_dom"/>
</dbReference>
<dbReference type="SUPFAM" id="SSF49842">
    <property type="entry name" value="TNF-like"/>
    <property type="match status" value="1"/>
</dbReference>
<reference evidence="1" key="1">
    <citation type="submission" date="2021-03" db="EMBL/GenBank/DDBJ databases">
        <authorList>
            <person name="Bekaert M."/>
        </authorList>
    </citation>
    <scope>NUCLEOTIDE SEQUENCE</scope>
</reference>
<dbReference type="Proteomes" id="UP000683360">
    <property type="component" value="Unassembled WGS sequence"/>
</dbReference>
<dbReference type="Gene3D" id="2.60.120.40">
    <property type="match status" value="1"/>
</dbReference>
<evidence type="ECO:0000313" key="2">
    <source>
        <dbReference type="Proteomes" id="UP000683360"/>
    </source>
</evidence>
<protein>
    <submittedName>
        <fullName evidence="1">C1QL</fullName>
    </submittedName>
</protein>